<accession>A0ABW3QKX8</accession>
<evidence type="ECO:0000313" key="2">
    <source>
        <dbReference type="Proteomes" id="UP001597116"/>
    </source>
</evidence>
<proteinExistence type="predicted"/>
<organism evidence="1 2">
    <name type="scientific">Larkinella insperata</name>
    <dbReference type="NCBI Taxonomy" id="332158"/>
    <lineage>
        <taxon>Bacteria</taxon>
        <taxon>Pseudomonadati</taxon>
        <taxon>Bacteroidota</taxon>
        <taxon>Cytophagia</taxon>
        <taxon>Cytophagales</taxon>
        <taxon>Spirosomataceae</taxon>
        <taxon>Larkinella</taxon>
    </lineage>
</organism>
<keyword evidence="2" id="KW-1185">Reference proteome</keyword>
<dbReference type="Proteomes" id="UP001597116">
    <property type="component" value="Unassembled WGS sequence"/>
</dbReference>
<dbReference type="RefSeq" id="WP_379884496.1">
    <property type="nucleotide sequence ID" value="NZ_JBHTLP010000016.1"/>
</dbReference>
<evidence type="ECO:0000313" key="1">
    <source>
        <dbReference type="EMBL" id="MFD1143624.1"/>
    </source>
</evidence>
<protein>
    <submittedName>
        <fullName evidence="1">Uncharacterized protein</fullName>
    </submittedName>
</protein>
<name>A0ABW3QKX8_9BACT</name>
<gene>
    <name evidence="1" type="ORF">ACFQ4C_21025</name>
</gene>
<reference evidence="2" key="1">
    <citation type="journal article" date="2019" name="Int. J. Syst. Evol. Microbiol.">
        <title>The Global Catalogue of Microorganisms (GCM) 10K type strain sequencing project: providing services to taxonomists for standard genome sequencing and annotation.</title>
        <authorList>
            <consortium name="The Broad Institute Genomics Platform"/>
            <consortium name="The Broad Institute Genome Sequencing Center for Infectious Disease"/>
            <person name="Wu L."/>
            <person name="Ma J."/>
        </authorList>
    </citation>
    <scope>NUCLEOTIDE SEQUENCE [LARGE SCALE GENOMIC DNA]</scope>
    <source>
        <strain evidence="2">CCUG 55608</strain>
    </source>
</reference>
<comment type="caution">
    <text evidence="1">The sequence shown here is derived from an EMBL/GenBank/DDBJ whole genome shotgun (WGS) entry which is preliminary data.</text>
</comment>
<dbReference type="EMBL" id="JBHTLP010000016">
    <property type="protein sequence ID" value="MFD1143624.1"/>
    <property type="molecule type" value="Genomic_DNA"/>
</dbReference>
<sequence>MNLPLRIRPADLEGPPYQKLVQTLAFQWAHANLLHQIPGNNDHVTTIRTLLLTTQDPERTQTIVQAILDQATRLHKTSAWVEQEIKFEGMITGADRADFLLFELHQAGTIDDDLLDSYNLRLNRFTTTE</sequence>